<evidence type="ECO:0000313" key="2">
    <source>
        <dbReference type="Proteomes" id="UP000799302"/>
    </source>
</evidence>
<dbReference type="Proteomes" id="UP000799302">
    <property type="component" value="Unassembled WGS sequence"/>
</dbReference>
<organism evidence="1 2">
    <name type="scientific">Microthyrium microscopicum</name>
    <dbReference type="NCBI Taxonomy" id="703497"/>
    <lineage>
        <taxon>Eukaryota</taxon>
        <taxon>Fungi</taxon>
        <taxon>Dikarya</taxon>
        <taxon>Ascomycota</taxon>
        <taxon>Pezizomycotina</taxon>
        <taxon>Dothideomycetes</taxon>
        <taxon>Dothideomycetes incertae sedis</taxon>
        <taxon>Microthyriales</taxon>
        <taxon>Microthyriaceae</taxon>
        <taxon>Microthyrium</taxon>
    </lineage>
</organism>
<sequence>MYRSRVAPIVSKTYARSNDPLYTSTRPLEWLFKEAPIEIALRILEECFPVFDEQVCYPDGKLYGIKSKMRTAFATLAASPHFLEITQPSNINQGPLPESLLRSWTSYSTGGFFLAADTEGIVETSMTLLTTTSDVNFSMFEDIPVCLGMDSFGSYIRDFCYYQSRSSSEIQVHIKLVIEVLNLGHLLVKVIREQPSISTLVTQSTIMPAATYSDEDQFLLLEHRILRAVAHLQLYIAMKNWSYGFSRREIIYWLFVRPHGCEPLEESGIHYADTKIVLHWMQYLHKLFSKLQVNENTGGVFQAIFRTEVMKSLFKTTLGNEGHDLKSSGSQWSEELHYELPFANSLTRSSMSVADGLCDDIAIYLEDAAGYSCFTKPYRADLAYRESHDFLIEECEASRRRDRRSCLSKYPDEYCLHEIWPLIDKTTGKYKGQHRLISPVNLPEEWESYGAQQWSSSTQSLWTLGHYPRWRAITPTVIQPYTLLRDPHIFPRCFRCFDRRWESRYHQCSCIPGLWLILQPERPHNLSQVLHQMIDAEIRSSRLCQTTLEVIWGMEKPREGCTGAYGPGIEVGRGA</sequence>
<evidence type="ECO:0000313" key="1">
    <source>
        <dbReference type="EMBL" id="KAF2670857.1"/>
    </source>
</evidence>
<keyword evidence="2" id="KW-1185">Reference proteome</keyword>
<name>A0A6A6UHD5_9PEZI</name>
<gene>
    <name evidence="1" type="ORF">BT63DRAFT_468645</name>
</gene>
<accession>A0A6A6UHD5</accession>
<dbReference type="EMBL" id="MU004233">
    <property type="protein sequence ID" value="KAF2670857.1"/>
    <property type="molecule type" value="Genomic_DNA"/>
</dbReference>
<protein>
    <submittedName>
        <fullName evidence="1">Uncharacterized protein</fullName>
    </submittedName>
</protein>
<dbReference type="AlphaFoldDB" id="A0A6A6UHD5"/>
<proteinExistence type="predicted"/>
<reference evidence="1" key="1">
    <citation type="journal article" date="2020" name="Stud. Mycol.">
        <title>101 Dothideomycetes genomes: a test case for predicting lifestyles and emergence of pathogens.</title>
        <authorList>
            <person name="Haridas S."/>
            <person name="Albert R."/>
            <person name="Binder M."/>
            <person name="Bloem J."/>
            <person name="Labutti K."/>
            <person name="Salamov A."/>
            <person name="Andreopoulos B."/>
            <person name="Baker S."/>
            <person name="Barry K."/>
            <person name="Bills G."/>
            <person name="Bluhm B."/>
            <person name="Cannon C."/>
            <person name="Castanera R."/>
            <person name="Culley D."/>
            <person name="Daum C."/>
            <person name="Ezra D."/>
            <person name="Gonzalez J."/>
            <person name="Henrissat B."/>
            <person name="Kuo A."/>
            <person name="Liang C."/>
            <person name="Lipzen A."/>
            <person name="Lutzoni F."/>
            <person name="Magnuson J."/>
            <person name="Mondo S."/>
            <person name="Nolan M."/>
            <person name="Ohm R."/>
            <person name="Pangilinan J."/>
            <person name="Park H.-J."/>
            <person name="Ramirez L."/>
            <person name="Alfaro M."/>
            <person name="Sun H."/>
            <person name="Tritt A."/>
            <person name="Yoshinaga Y."/>
            <person name="Zwiers L.-H."/>
            <person name="Turgeon B."/>
            <person name="Goodwin S."/>
            <person name="Spatafora J."/>
            <person name="Crous P."/>
            <person name="Grigoriev I."/>
        </authorList>
    </citation>
    <scope>NUCLEOTIDE SEQUENCE</scope>
    <source>
        <strain evidence="1">CBS 115976</strain>
    </source>
</reference>